<name>A0A7R8UM57_HERIL</name>
<gene>
    <name evidence="3" type="ORF">HERILL_LOCUS6216</name>
</gene>
<evidence type="ECO:0000256" key="2">
    <source>
        <dbReference type="SAM" id="SignalP"/>
    </source>
</evidence>
<dbReference type="Proteomes" id="UP000594454">
    <property type="component" value="Chromosome 2"/>
</dbReference>
<dbReference type="InParanoid" id="A0A7R8UM57"/>
<feature type="compositionally biased region" description="Low complexity" evidence="1">
    <location>
        <begin position="273"/>
        <end position="348"/>
    </location>
</feature>
<feature type="compositionally biased region" description="Low complexity" evidence="1">
    <location>
        <begin position="249"/>
        <end position="261"/>
    </location>
</feature>
<feature type="chain" id="PRO_5030532191" evidence="2">
    <location>
        <begin position="21"/>
        <end position="378"/>
    </location>
</feature>
<dbReference type="EMBL" id="LR899010">
    <property type="protein sequence ID" value="CAD7083243.1"/>
    <property type="molecule type" value="Genomic_DNA"/>
</dbReference>
<organism evidence="3 4">
    <name type="scientific">Hermetia illucens</name>
    <name type="common">Black soldier fly</name>
    <dbReference type="NCBI Taxonomy" id="343691"/>
    <lineage>
        <taxon>Eukaryota</taxon>
        <taxon>Metazoa</taxon>
        <taxon>Ecdysozoa</taxon>
        <taxon>Arthropoda</taxon>
        <taxon>Hexapoda</taxon>
        <taxon>Insecta</taxon>
        <taxon>Pterygota</taxon>
        <taxon>Neoptera</taxon>
        <taxon>Endopterygota</taxon>
        <taxon>Diptera</taxon>
        <taxon>Brachycera</taxon>
        <taxon>Stratiomyomorpha</taxon>
        <taxon>Stratiomyidae</taxon>
        <taxon>Hermetiinae</taxon>
        <taxon>Hermetia</taxon>
    </lineage>
</organism>
<sequence>MLKLWNFIGLVFLVWGVCSALDSDEYATGESLDGSSLDVYRYTVLDPERYEDASSQEDDVRKKRESATTRQSTEGEAAASVEPSPAPRVNLDELIGRVEGSFVQSALSVVSFVVTQNSTNAPNSTDKDKDEISQNHKRSAFSTDEVASDQDTIFKYVTTRSIPASEDQPPHYIVDEVAVSKGRSAITPLIASLDFHVEKIHESTVSSTPSTLKDGDIQESSNSALTVGKVIVDDVKVTTFVTPIHAAESTTPSSLSKSTTSEPAEVVEITPKTSTTEASISSASIPKEIPSAPSSSTTSSTPNTSSSTTTASSLPASTSVSPASASPSTAEATSSTTSSTPTSTSTKTPIEKLKEAEEDLKEKVAEIEAEPIILSARV</sequence>
<proteinExistence type="predicted"/>
<evidence type="ECO:0000313" key="3">
    <source>
        <dbReference type="EMBL" id="CAD7083243.1"/>
    </source>
</evidence>
<reference evidence="3 4" key="1">
    <citation type="submission" date="2020-11" db="EMBL/GenBank/DDBJ databases">
        <authorList>
            <person name="Wallbank WR R."/>
            <person name="Pardo Diaz C."/>
            <person name="Kozak K."/>
            <person name="Martin S."/>
            <person name="Jiggins C."/>
            <person name="Moest M."/>
            <person name="Warren A I."/>
            <person name="Generalovic N T."/>
            <person name="Byers J.R.P. K."/>
            <person name="Montejo-Kovacevich G."/>
            <person name="Yen C E."/>
        </authorList>
    </citation>
    <scope>NUCLEOTIDE SEQUENCE [LARGE SCALE GENOMIC DNA]</scope>
</reference>
<evidence type="ECO:0000313" key="4">
    <source>
        <dbReference type="Proteomes" id="UP000594454"/>
    </source>
</evidence>
<feature type="compositionally biased region" description="Basic and acidic residues" evidence="1">
    <location>
        <begin position="50"/>
        <end position="67"/>
    </location>
</feature>
<feature type="compositionally biased region" description="Basic and acidic residues" evidence="1">
    <location>
        <begin position="349"/>
        <end position="359"/>
    </location>
</feature>
<dbReference type="OrthoDB" id="8063538at2759"/>
<accession>A0A7R8UM57</accession>
<feature type="region of interest" description="Disordered" evidence="1">
    <location>
        <begin position="247"/>
        <end position="359"/>
    </location>
</feature>
<evidence type="ECO:0000256" key="1">
    <source>
        <dbReference type="SAM" id="MobiDB-lite"/>
    </source>
</evidence>
<protein>
    <submittedName>
        <fullName evidence="3">Uncharacterized protein</fullName>
    </submittedName>
</protein>
<feature type="region of interest" description="Disordered" evidence="1">
    <location>
        <begin position="118"/>
        <end position="145"/>
    </location>
</feature>
<keyword evidence="2" id="KW-0732">Signal</keyword>
<feature type="signal peptide" evidence="2">
    <location>
        <begin position="1"/>
        <end position="20"/>
    </location>
</feature>
<feature type="region of interest" description="Disordered" evidence="1">
    <location>
        <begin position="50"/>
        <end position="86"/>
    </location>
</feature>
<feature type="compositionally biased region" description="Basic and acidic residues" evidence="1">
    <location>
        <begin position="125"/>
        <end position="134"/>
    </location>
</feature>
<keyword evidence="4" id="KW-1185">Reference proteome</keyword>
<dbReference type="AlphaFoldDB" id="A0A7R8UM57"/>